<sequence length="523" mass="56951">MCIDPSSNSSRALPLLFQVHEAREFSCPTHPEAVQKQHHRAERTLNGLKITPEMFQHNHLQPSNVTEIFTRWTTTGLSGITGLQCHECNRDLNKRKTKKAAPTASSTPRYMHEKSTLSWENGKPPLHLYAHVELATIPDDDAQLEFMAKIDWPFNLTLAGKVYTLISRGFWGGSHYWGKVLRHVNGITGVWLHNDLENDGHARLINRVPGSISGAQPNTSWVIYSRRWTPEEDVFVDQSIANIACDNPRAGPNLPFSQMRAVPPSGIHIQPLKVVSSAVVDPNLATGTQSFKKHSEEREAPLEDEQPAQESASPIEERPTLKIRIKRAKKVQVDAIPVVAPPAILPLPSPATKVVRKKRGRAGDQDTLAGDHGSPSLVPALLAAPLSSLPATAPAQLNPGASSKQVRPTKKIKSGPAGSATILAAAPLAPPPATAPSRLNPGAGAKRFRPTKKVKRGDSTPEVPPAPSPGGPKVLNVKKKVPSKAIKKPSASGFQPCPLDDADWDRIESHYWNWKAVAEAKEK</sequence>
<reference evidence="2" key="2">
    <citation type="submission" date="2016-05" db="EMBL/GenBank/DDBJ databases">
        <title>Comparative analysis highlights variable genome content of wheat rusts and divergence of the mating loci.</title>
        <authorList>
            <person name="Cuomo C.A."/>
            <person name="Bakkeren G."/>
            <person name="Szabo L."/>
            <person name="Khalil H."/>
            <person name="Joly D."/>
            <person name="Goldberg J."/>
            <person name="Young S."/>
            <person name="Zeng Q."/>
            <person name="Fellers J."/>
        </authorList>
    </citation>
    <scope>NUCLEOTIDE SEQUENCE [LARGE SCALE GENOMIC DNA]</scope>
    <source>
        <strain evidence="2">1-1 BBBD Race 1</strain>
    </source>
</reference>
<accession>A0A180G0T5</accession>
<keyword evidence="4" id="KW-1185">Reference proteome</keyword>
<feature type="region of interest" description="Disordered" evidence="1">
    <location>
        <begin position="290"/>
        <end position="318"/>
    </location>
</feature>
<dbReference type="AlphaFoldDB" id="A0A180G0T5"/>
<evidence type="ECO:0000313" key="3">
    <source>
        <dbReference type="EnsemblFungi" id="PTTG_12443-t43_1-p1"/>
    </source>
</evidence>
<dbReference type="VEuPathDB" id="FungiDB:PTTG_12443"/>
<feature type="compositionally biased region" description="Low complexity" evidence="1">
    <location>
        <begin position="415"/>
        <end position="427"/>
    </location>
</feature>
<evidence type="ECO:0000256" key="1">
    <source>
        <dbReference type="SAM" id="MobiDB-lite"/>
    </source>
</evidence>
<name>A0A180G0T5_PUCT1</name>
<evidence type="ECO:0000313" key="4">
    <source>
        <dbReference type="Proteomes" id="UP000005240"/>
    </source>
</evidence>
<feature type="region of interest" description="Disordered" evidence="1">
    <location>
        <begin position="95"/>
        <end position="116"/>
    </location>
</feature>
<feature type="compositionally biased region" description="Basic residues" evidence="1">
    <location>
        <begin position="476"/>
        <end position="487"/>
    </location>
</feature>
<gene>
    <name evidence="2" type="ORF">PTTG_12443</name>
</gene>
<reference evidence="3 4" key="3">
    <citation type="journal article" date="2017" name="G3 (Bethesda)">
        <title>Comparative analysis highlights variable genome content of wheat rusts and divergence of the mating loci.</title>
        <authorList>
            <person name="Cuomo C.A."/>
            <person name="Bakkeren G."/>
            <person name="Khalil H.B."/>
            <person name="Panwar V."/>
            <person name="Joly D."/>
            <person name="Linning R."/>
            <person name="Sakthikumar S."/>
            <person name="Song X."/>
            <person name="Adiconis X."/>
            <person name="Fan L."/>
            <person name="Goldberg J.M."/>
            <person name="Levin J.Z."/>
            <person name="Young S."/>
            <person name="Zeng Q."/>
            <person name="Anikster Y."/>
            <person name="Bruce M."/>
            <person name="Wang M."/>
            <person name="Yin C."/>
            <person name="McCallum B."/>
            <person name="Szabo L.J."/>
            <person name="Hulbert S."/>
            <person name="Chen X."/>
            <person name="Fellers J.P."/>
        </authorList>
    </citation>
    <scope>NUCLEOTIDE SEQUENCE</scope>
    <source>
        <strain evidence="3">isolate 1-1 / race 1 (BBBD)</strain>
        <strain evidence="4">Isolate 1-1 / race 1 (BBBD)</strain>
    </source>
</reference>
<evidence type="ECO:0000313" key="2">
    <source>
        <dbReference type="EMBL" id="OAV86305.1"/>
    </source>
</evidence>
<dbReference type="STRING" id="630390.A0A180G0T5"/>
<evidence type="ECO:0008006" key="5">
    <source>
        <dbReference type="Google" id="ProtNLM"/>
    </source>
</evidence>
<proteinExistence type="predicted"/>
<feature type="region of interest" description="Disordered" evidence="1">
    <location>
        <begin position="393"/>
        <end position="498"/>
    </location>
</feature>
<dbReference type="EMBL" id="ADAS02001310">
    <property type="protein sequence ID" value="OAV86305.1"/>
    <property type="molecule type" value="Genomic_DNA"/>
</dbReference>
<feature type="compositionally biased region" description="Basic residues" evidence="1">
    <location>
        <begin position="446"/>
        <end position="455"/>
    </location>
</feature>
<protein>
    <recommendedName>
        <fullName evidence="5">USP domain-containing protein</fullName>
    </recommendedName>
</protein>
<dbReference type="Proteomes" id="UP000005240">
    <property type="component" value="Unassembled WGS sequence"/>
</dbReference>
<dbReference type="EnsemblFungi" id="PTTG_12443-t43_1">
    <property type="protein sequence ID" value="PTTG_12443-t43_1-p1"/>
    <property type="gene ID" value="PTTG_12443"/>
</dbReference>
<feature type="region of interest" description="Disordered" evidence="1">
    <location>
        <begin position="355"/>
        <end position="376"/>
    </location>
</feature>
<reference evidence="3" key="4">
    <citation type="submission" date="2025-05" db="UniProtKB">
        <authorList>
            <consortium name="EnsemblFungi"/>
        </authorList>
    </citation>
    <scope>IDENTIFICATION</scope>
    <source>
        <strain evidence="3">isolate 1-1 / race 1 (BBBD)</strain>
    </source>
</reference>
<reference evidence="2" key="1">
    <citation type="submission" date="2009-11" db="EMBL/GenBank/DDBJ databases">
        <authorList>
            <consortium name="The Broad Institute Genome Sequencing Platform"/>
            <person name="Ward D."/>
            <person name="Feldgarden M."/>
            <person name="Earl A."/>
            <person name="Young S.K."/>
            <person name="Zeng Q."/>
            <person name="Koehrsen M."/>
            <person name="Alvarado L."/>
            <person name="Berlin A."/>
            <person name="Bochicchio J."/>
            <person name="Borenstein D."/>
            <person name="Chapman S.B."/>
            <person name="Chen Z."/>
            <person name="Engels R."/>
            <person name="Freedman E."/>
            <person name="Gellesch M."/>
            <person name="Goldberg J."/>
            <person name="Griggs A."/>
            <person name="Gujja S."/>
            <person name="Heilman E."/>
            <person name="Heiman D."/>
            <person name="Hepburn T."/>
            <person name="Howarth C."/>
            <person name="Jen D."/>
            <person name="Larson L."/>
            <person name="Lewis B."/>
            <person name="Mehta T."/>
            <person name="Park D."/>
            <person name="Pearson M."/>
            <person name="Roberts A."/>
            <person name="Saif S."/>
            <person name="Shea T."/>
            <person name="Shenoy N."/>
            <person name="Sisk P."/>
            <person name="Stolte C."/>
            <person name="Sykes S."/>
            <person name="Thomson T."/>
            <person name="Walk T."/>
            <person name="White J."/>
            <person name="Yandava C."/>
            <person name="Izard J."/>
            <person name="Baranova O.V."/>
            <person name="Blanton J.M."/>
            <person name="Tanner A.C."/>
            <person name="Dewhirst F.E."/>
            <person name="Haas B."/>
            <person name="Nusbaum C."/>
            <person name="Birren B."/>
        </authorList>
    </citation>
    <scope>NUCLEOTIDE SEQUENCE [LARGE SCALE GENOMIC DNA]</scope>
    <source>
        <strain evidence="2">1-1 BBBD Race 1</strain>
    </source>
</reference>
<organism evidence="2">
    <name type="scientific">Puccinia triticina (isolate 1-1 / race 1 (BBBD))</name>
    <name type="common">Brown leaf rust fungus</name>
    <dbReference type="NCBI Taxonomy" id="630390"/>
    <lineage>
        <taxon>Eukaryota</taxon>
        <taxon>Fungi</taxon>
        <taxon>Dikarya</taxon>
        <taxon>Basidiomycota</taxon>
        <taxon>Pucciniomycotina</taxon>
        <taxon>Pucciniomycetes</taxon>
        <taxon>Pucciniales</taxon>
        <taxon>Pucciniaceae</taxon>
        <taxon>Puccinia</taxon>
    </lineage>
</organism>
<dbReference type="OrthoDB" id="2507532at2759"/>
<feature type="non-terminal residue" evidence="2">
    <location>
        <position position="523"/>
    </location>
</feature>